<dbReference type="PANTHER" id="PTHR24256">
    <property type="entry name" value="TRYPTASE-RELATED"/>
    <property type="match status" value="1"/>
</dbReference>
<dbReference type="Proteomes" id="UP000678393">
    <property type="component" value="Unassembled WGS sequence"/>
</dbReference>
<dbReference type="EMBL" id="CAJHNH020001868">
    <property type="protein sequence ID" value="CAG5124761.1"/>
    <property type="molecule type" value="Genomic_DNA"/>
</dbReference>
<organism evidence="5 6">
    <name type="scientific">Candidula unifasciata</name>
    <dbReference type="NCBI Taxonomy" id="100452"/>
    <lineage>
        <taxon>Eukaryota</taxon>
        <taxon>Metazoa</taxon>
        <taxon>Spiralia</taxon>
        <taxon>Lophotrochozoa</taxon>
        <taxon>Mollusca</taxon>
        <taxon>Gastropoda</taxon>
        <taxon>Heterobranchia</taxon>
        <taxon>Euthyneura</taxon>
        <taxon>Panpulmonata</taxon>
        <taxon>Eupulmonata</taxon>
        <taxon>Stylommatophora</taxon>
        <taxon>Helicina</taxon>
        <taxon>Helicoidea</taxon>
        <taxon>Geomitridae</taxon>
        <taxon>Candidula</taxon>
    </lineage>
</organism>
<feature type="domain" description="Peptidase S1" evidence="4">
    <location>
        <begin position="52"/>
        <end position="323"/>
    </location>
</feature>
<keyword evidence="3" id="KW-0645">Protease</keyword>
<dbReference type="SMART" id="SM00020">
    <property type="entry name" value="Tryp_SPc"/>
    <property type="match status" value="1"/>
</dbReference>
<comment type="caution">
    <text evidence="5">The sequence shown here is derived from an EMBL/GenBank/DDBJ whole genome shotgun (WGS) entry which is preliminary data.</text>
</comment>
<dbReference type="InterPro" id="IPR051487">
    <property type="entry name" value="Ser/Thr_Proteases_Immune/Dev"/>
</dbReference>
<dbReference type="PROSITE" id="PS00135">
    <property type="entry name" value="TRYPSIN_SER"/>
    <property type="match status" value="1"/>
</dbReference>
<dbReference type="AlphaFoldDB" id="A0A8S3ZCK2"/>
<dbReference type="OrthoDB" id="10002959at2759"/>
<evidence type="ECO:0000256" key="2">
    <source>
        <dbReference type="ARBA" id="ARBA00024195"/>
    </source>
</evidence>
<keyword evidence="6" id="KW-1185">Reference proteome</keyword>
<dbReference type="Gene3D" id="2.40.10.10">
    <property type="entry name" value="Trypsin-like serine proteases"/>
    <property type="match status" value="1"/>
</dbReference>
<dbReference type="CDD" id="cd00190">
    <property type="entry name" value="Tryp_SPc"/>
    <property type="match status" value="1"/>
</dbReference>
<dbReference type="GO" id="GO:0004252">
    <property type="term" value="F:serine-type endopeptidase activity"/>
    <property type="evidence" value="ECO:0007669"/>
    <property type="project" value="InterPro"/>
</dbReference>
<evidence type="ECO:0000313" key="6">
    <source>
        <dbReference type="Proteomes" id="UP000678393"/>
    </source>
</evidence>
<accession>A0A8S3ZCK2</accession>
<name>A0A8S3ZCK2_9EUPU</name>
<evidence type="ECO:0000259" key="4">
    <source>
        <dbReference type="PROSITE" id="PS50240"/>
    </source>
</evidence>
<dbReference type="InterPro" id="IPR001314">
    <property type="entry name" value="Peptidase_S1A"/>
</dbReference>
<dbReference type="InterPro" id="IPR009003">
    <property type="entry name" value="Peptidase_S1_PA"/>
</dbReference>
<dbReference type="InterPro" id="IPR043504">
    <property type="entry name" value="Peptidase_S1_PA_chymotrypsin"/>
</dbReference>
<dbReference type="PRINTS" id="PR00722">
    <property type="entry name" value="CHYMOTRYPSIN"/>
</dbReference>
<dbReference type="InterPro" id="IPR018114">
    <property type="entry name" value="TRYPSIN_HIS"/>
</dbReference>
<proteinExistence type="inferred from homology"/>
<comment type="similarity">
    <text evidence="2">Belongs to the peptidase S1 family. CLIP subfamily.</text>
</comment>
<keyword evidence="3" id="KW-0720">Serine protease</keyword>
<dbReference type="PROSITE" id="PS50240">
    <property type="entry name" value="TRYPSIN_DOM"/>
    <property type="match status" value="1"/>
</dbReference>
<keyword evidence="1" id="KW-1015">Disulfide bond</keyword>
<gene>
    <name evidence="5" type="ORF">CUNI_LOCUS10319</name>
</gene>
<dbReference type="SUPFAM" id="SSF50494">
    <property type="entry name" value="Trypsin-like serine proteases"/>
    <property type="match status" value="1"/>
</dbReference>
<reference evidence="5" key="1">
    <citation type="submission" date="2021-04" db="EMBL/GenBank/DDBJ databases">
        <authorList>
            <consortium name="Molecular Ecology Group"/>
        </authorList>
    </citation>
    <scope>NUCLEOTIDE SEQUENCE</scope>
</reference>
<dbReference type="InterPro" id="IPR033116">
    <property type="entry name" value="TRYPSIN_SER"/>
</dbReference>
<dbReference type="Pfam" id="PF00089">
    <property type="entry name" value="Trypsin"/>
    <property type="match status" value="1"/>
</dbReference>
<evidence type="ECO:0000256" key="1">
    <source>
        <dbReference type="ARBA" id="ARBA00023157"/>
    </source>
</evidence>
<evidence type="ECO:0000313" key="5">
    <source>
        <dbReference type="EMBL" id="CAG5124761.1"/>
    </source>
</evidence>
<dbReference type="PROSITE" id="PS00134">
    <property type="entry name" value="TRYPSIN_HIS"/>
    <property type="match status" value="1"/>
</dbReference>
<dbReference type="InterPro" id="IPR001254">
    <property type="entry name" value="Trypsin_dom"/>
</dbReference>
<keyword evidence="3" id="KW-0378">Hydrolase</keyword>
<evidence type="ECO:0000256" key="3">
    <source>
        <dbReference type="RuleBase" id="RU363034"/>
    </source>
</evidence>
<dbReference type="GO" id="GO:0006508">
    <property type="term" value="P:proteolysis"/>
    <property type="evidence" value="ECO:0007669"/>
    <property type="project" value="UniProtKB-KW"/>
</dbReference>
<sequence>MVSPSTNCRERISERISSCKEWLAVAAAILTFNAVVVVSDSRDGSKNRIERAIGGHSFGRGAWPWLVLLKATIVTNRLFGIFPTRHYHLYCGGALISDRWVITAAHCFSDNGQAAARPWNWKAKLATVRLRPTMAQRFLDIIGRVLNQDDLRQWEVNVDRIVTHPNYNRTSLLNDDIALLRLAEAVPNGRRFSLIQMIPLPNQTEVDFPQVGQVCTTKGWGCTTVGGQPSSQAHQIDLPVYSDSHCLHYYNLDSMQKRLCAGFRNRGVGVCRGDSGSPLVCQKGNQYTLAGIVSFTSKNNPESFPAVFTRVQDYIPWINTVMETYN</sequence>
<protein>
    <recommendedName>
        <fullName evidence="4">Peptidase S1 domain-containing protein</fullName>
    </recommendedName>
</protein>